<evidence type="ECO:0000313" key="2">
    <source>
        <dbReference type="EMBL" id="OMO53939.1"/>
    </source>
</evidence>
<organism evidence="2 3">
    <name type="scientific">Corchorus capsularis</name>
    <name type="common">Jute</name>
    <dbReference type="NCBI Taxonomy" id="210143"/>
    <lineage>
        <taxon>Eukaryota</taxon>
        <taxon>Viridiplantae</taxon>
        <taxon>Streptophyta</taxon>
        <taxon>Embryophyta</taxon>
        <taxon>Tracheophyta</taxon>
        <taxon>Spermatophyta</taxon>
        <taxon>Magnoliopsida</taxon>
        <taxon>eudicotyledons</taxon>
        <taxon>Gunneridae</taxon>
        <taxon>Pentapetalae</taxon>
        <taxon>rosids</taxon>
        <taxon>malvids</taxon>
        <taxon>Malvales</taxon>
        <taxon>Malvaceae</taxon>
        <taxon>Grewioideae</taxon>
        <taxon>Apeibeae</taxon>
        <taxon>Corchorus</taxon>
    </lineage>
</organism>
<name>A0A1R3G780_COCAP</name>
<keyword evidence="3" id="KW-1185">Reference proteome</keyword>
<reference evidence="2 3" key="1">
    <citation type="submission" date="2013-09" db="EMBL/GenBank/DDBJ databases">
        <title>Corchorus capsularis genome sequencing.</title>
        <authorList>
            <person name="Alam M."/>
            <person name="Haque M.S."/>
            <person name="Islam M.S."/>
            <person name="Emdad E.M."/>
            <person name="Islam M.M."/>
            <person name="Ahmed B."/>
            <person name="Halim A."/>
            <person name="Hossen Q.M.M."/>
            <person name="Hossain M.Z."/>
            <person name="Ahmed R."/>
            <person name="Khan M.M."/>
            <person name="Islam R."/>
            <person name="Rashid M.M."/>
            <person name="Khan S.A."/>
            <person name="Rahman M.S."/>
            <person name="Alam M."/>
        </authorList>
    </citation>
    <scope>NUCLEOTIDE SEQUENCE [LARGE SCALE GENOMIC DNA]</scope>
    <source>
        <strain evidence="3">cv. CVL-1</strain>
        <tissue evidence="2">Whole seedling</tissue>
    </source>
</reference>
<dbReference type="Proteomes" id="UP000188268">
    <property type="component" value="Unassembled WGS sequence"/>
</dbReference>
<proteinExistence type="predicted"/>
<feature type="region of interest" description="Disordered" evidence="1">
    <location>
        <begin position="1"/>
        <end position="39"/>
    </location>
</feature>
<evidence type="ECO:0000256" key="1">
    <source>
        <dbReference type="SAM" id="MobiDB-lite"/>
    </source>
</evidence>
<evidence type="ECO:0000313" key="3">
    <source>
        <dbReference type="Proteomes" id="UP000188268"/>
    </source>
</evidence>
<feature type="compositionally biased region" description="Basic and acidic residues" evidence="1">
    <location>
        <begin position="1"/>
        <end position="26"/>
    </location>
</feature>
<dbReference type="EMBL" id="AWWV01015079">
    <property type="protein sequence ID" value="OMO53939.1"/>
    <property type="molecule type" value="Genomic_DNA"/>
</dbReference>
<comment type="caution">
    <text evidence="2">The sequence shown here is derived from an EMBL/GenBank/DDBJ whole genome shotgun (WGS) entry which is preliminary data.</text>
</comment>
<dbReference type="Gramene" id="OMO53939">
    <property type="protein sequence ID" value="OMO53939"/>
    <property type="gene ID" value="CCACVL1_28203"/>
</dbReference>
<accession>A0A1R3G780</accession>
<protein>
    <submittedName>
        <fullName evidence="2">Uncharacterized protein</fullName>
    </submittedName>
</protein>
<gene>
    <name evidence="2" type="ORF">CCACVL1_28203</name>
</gene>
<sequence length="39" mass="4342">MAGAIEKMDGAFDETEDKKDEDDSKDGVPLTKKIKIEKD</sequence>
<dbReference type="AlphaFoldDB" id="A0A1R3G780"/>